<name>A0ABS4KFS9_9FIRM</name>
<keyword evidence="7 8" id="KW-0472">Membrane</keyword>
<feature type="transmembrane region" description="Helical" evidence="8">
    <location>
        <begin position="64"/>
        <end position="80"/>
    </location>
</feature>
<feature type="domain" description="Cation-transporting P-type ATPase N-terminal" evidence="9">
    <location>
        <begin position="7"/>
        <end position="81"/>
    </location>
</feature>
<evidence type="ECO:0000256" key="2">
    <source>
        <dbReference type="ARBA" id="ARBA00022692"/>
    </source>
</evidence>
<accession>A0ABS4KFS9</accession>
<comment type="caution">
    <text evidence="10">The sequence shown here is derived from an EMBL/GenBank/DDBJ whole genome shotgun (WGS) entry which is preliminary data.</text>
</comment>
<dbReference type="Gene3D" id="2.70.150.10">
    <property type="entry name" value="Calcium-transporting ATPase, cytoplasmic transduction domain A"/>
    <property type="match status" value="1"/>
</dbReference>
<dbReference type="PRINTS" id="PR00120">
    <property type="entry name" value="HATPASE"/>
</dbReference>
<feature type="transmembrane region" description="Helical" evidence="8">
    <location>
        <begin position="862"/>
        <end position="882"/>
    </location>
</feature>
<dbReference type="Pfam" id="PF08282">
    <property type="entry name" value="Hydrolase_3"/>
    <property type="match status" value="1"/>
</dbReference>
<dbReference type="InterPro" id="IPR023299">
    <property type="entry name" value="ATPase_P-typ_cyto_dom_N"/>
</dbReference>
<sequence>MGKIIESPHTISIEKIVESSNTDIEKGISESEAKSRLEKYGKNELEASEKVSALEILFSNTNNIIVYLLIAAAIVAFFMGDTVEGIAVIIAILIAILSGFISEYKAQKSIESLQKMTKTISKVIRDGKIKEIPSNELVVGDLVFIEEGDSITADSRIVKDKNFASIESSLTGESEAVNKDSKFISEKDTPLGDRKNMVYSGTAATRGNAYAIVTSTGMDSEIGKISSMLKNEKKEQTPLEKQLDKLGKTLIIFSGLVALLVTVVGIIAGEELYFMIKIGIILAIAAVPEALPAVSTITLAIGMRTMASHNALVKSLPAVETLGSTTVICTDKTGTLTENQMTVREIYLVSEKAYKVEGSGYEPKGDILENDEKVNLDESEELKDLITASVLSSNATLSEEENQYKIIGDPTEGSLVVLGKKASIEKESLEKDNYSRIGEIPFNSKEKFMATAYEIDSSQKTIYIKGAPDILIEMAKDKESIVEKMIKINDSLAEKGMRVLAIGKIRDYDGDGSEESMRKALENGIELLGLTGIIDPPREDVKQAIREAQDAGIRVIMITGDHPKTASIIAGQIDMENYDDVLTGREMDKMSDEELAEKILHTSVFARVSPENKLQIVRALNIDKEVTAMTGDGVNDAPALNGADIGIAMGIRGTEVAKDASDMILTDDRFSTIVDAVKEGRTIFDNIEKFVYFLFSCNIVEILVVFIAIVLRLPMPILALQILWLNLVVDVLPAMSLAWEPSEPDIMKRKPRNPEQTIVSKSFMIRMFGEGILIGLGSLFVFMYGLNGYSEVAARTMAFSTMAFGQLFHIFNVRGKKSFGLDKTIFKNPYLIGSLFISLGLQLVAVYLPFFNTVMGTQPLDFYKWAIILAGSAIPTLIIQLFRMFNSKRRLA</sequence>
<reference evidence="10 11" key="1">
    <citation type="submission" date="2021-03" db="EMBL/GenBank/DDBJ databases">
        <title>Genomic Encyclopedia of Type Strains, Phase IV (KMG-IV): sequencing the most valuable type-strain genomes for metagenomic binning, comparative biology and taxonomic classification.</title>
        <authorList>
            <person name="Goeker M."/>
        </authorList>
    </citation>
    <scope>NUCLEOTIDE SEQUENCE [LARGE SCALE GENOMIC DNA]</scope>
    <source>
        <strain evidence="10 11">DSM 27512</strain>
    </source>
</reference>
<dbReference type="Pfam" id="PF00690">
    <property type="entry name" value="Cation_ATPase_N"/>
    <property type="match status" value="1"/>
</dbReference>
<evidence type="ECO:0000256" key="1">
    <source>
        <dbReference type="ARBA" id="ARBA00004141"/>
    </source>
</evidence>
<keyword evidence="2 8" id="KW-0812">Transmembrane</keyword>
<evidence type="ECO:0000256" key="6">
    <source>
        <dbReference type="ARBA" id="ARBA00022989"/>
    </source>
</evidence>
<gene>
    <name evidence="10" type="ORF">J2Z35_000024</name>
</gene>
<keyword evidence="3" id="KW-0547">Nucleotide-binding</keyword>
<dbReference type="EMBL" id="JAGGLI010000001">
    <property type="protein sequence ID" value="MBP2026235.1"/>
    <property type="molecule type" value="Genomic_DNA"/>
</dbReference>
<dbReference type="InterPro" id="IPR059000">
    <property type="entry name" value="ATPase_P-type_domA"/>
</dbReference>
<dbReference type="SUPFAM" id="SSF81660">
    <property type="entry name" value="Metal cation-transporting ATPase, ATP-binding domain N"/>
    <property type="match status" value="1"/>
</dbReference>
<dbReference type="Gene3D" id="3.40.1110.10">
    <property type="entry name" value="Calcium-transporting ATPase, cytoplasmic domain N"/>
    <property type="match status" value="1"/>
</dbReference>
<dbReference type="InterPro" id="IPR044492">
    <property type="entry name" value="P_typ_ATPase_HD_dom"/>
</dbReference>
<dbReference type="Pfam" id="PF00122">
    <property type="entry name" value="E1-E2_ATPase"/>
    <property type="match status" value="1"/>
</dbReference>
<dbReference type="SFLD" id="SFLDS00003">
    <property type="entry name" value="Haloacid_Dehalogenase"/>
    <property type="match status" value="1"/>
</dbReference>
<dbReference type="SFLD" id="SFLDG00002">
    <property type="entry name" value="C1.7:_P-type_atpase_like"/>
    <property type="match status" value="1"/>
</dbReference>
<dbReference type="Pfam" id="PF13246">
    <property type="entry name" value="Cation_ATPase"/>
    <property type="match status" value="1"/>
</dbReference>
<feature type="transmembrane region" description="Helical" evidence="8">
    <location>
        <begin position="274"/>
        <end position="301"/>
    </location>
</feature>
<dbReference type="NCBIfam" id="TIGR01494">
    <property type="entry name" value="ATPase_P-type"/>
    <property type="match status" value="2"/>
</dbReference>
<dbReference type="InterPro" id="IPR036412">
    <property type="entry name" value="HAD-like_sf"/>
</dbReference>
<dbReference type="SUPFAM" id="SSF81665">
    <property type="entry name" value="Calcium ATPase, transmembrane domain M"/>
    <property type="match status" value="1"/>
</dbReference>
<keyword evidence="4" id="KW-0067">ATP-binding</keyword>
<dbReference type="RefSeq" id="WP_209658098.1">
    <property type="nucleotide sequence ID" value="NZ_JAGGLI010000001.1"/>
</dbReference>
<dbReference type="SUPFAM" id="SSF81653">
    <property type="entry name" value="Calcium ATPase, transduction domain A"/>
    <property type="match status" value="1"/>
</dbReference>
<keyword evidence="11" id="KW-1185">Reference proteome</keyword>
<feature type="transmembrane region" description="Helical" evidence="8">
    <location>
        <begin position="792"/>
        <end position="811"/>
    </location>
</feature>
<evidence type="ECO:0000256" key="7">
    <source>
        <dbReference type="ARBA" id="ARBA00023136"/>
    </source>
</evidence>
<feature type="transmembrane region" description="Helical" evidence="8">
    <location>
        <begin position="831"/>
        <end position="850"/>
    </location>
</feature>
<dbReference type="SUPFAM" id="SSF56784">
    <property type="entry name" value="HAD-like"/>
    <property type="match status" value="1"/>
</dbReference>
<feature type="transmembrane region" description="Helical" evidence="8">
    <location>
        <begin position="86"/>
        <end position="106"/>
    </location>
</feature>
<evidence type="ECO:0000256" key="3">
    <source>
        <dbReference type="ARBA" id="ARBA00022741"/>
    </source>
</evidence>
<dbReference type="PROSITE" id="PS00154">
    <property type="entry name" value="ATPASE_E1_E2"/>
    <property type="match status" value="1"/>
</dbReference>
<dbReference type="Pfam" id="PF00689">
    <property type="entry name" value="Cation_ATPase_C"/>
    <property type="match status" value="1"/>
</dbReference>
<dbReference type="InterPro" id="IPR018303">
    <property type="entry name" value="ATPase_P-typ_P_site"/>
</dbReference>
<dbReference type="Proteomes" id="UP001314903">
    <property type="component" value="Unassembled WGS sequence"/>
</dbReference>
<dbReference type="Gene3D" id="1.20.1110.10">
    <property type="entry name" value="Calcium-transporting ATPase, transmembrane domain"/>
    <property type="match status" value="1"/>
</dbReference>
<keyword evidence="6 8" id="KW-1133">Transmembrane helix</keyword>
<dbReference type="InterPro" id="IPR023214">
    <property type="entry name" value="HAD_sf"/>
</dbReference>
<dbReference type="InterPro" id="IPR004014">
    <property type="entry name" value="ATPase_P-typ_cation-transptr_N"/>
</dbReference>
<protein>
    <submittedName>
        <fullName evidence="10">Ca2+-transporting ATPase</fullName>
    </submittedName>
</protein>
<dbReference type="Gene3D" id="3.40.50.1000">
    <property type="entry name" value="HAD superfamily/HAD-like"/>
    <property type="match status" value="1"/>
</dbReference>
<evidence type="ECO:0000313" key="11">
    <source>
        <dbReference type="Proteomes" id="UP001314903"/>
    </source>
</evidence>
<feature type="transmembrane region" description="Helical" evidence="8">
    <location>
        <begin position="763"/>
        <end position="786"/>
    </location>
</feature>
<feature type="transmembrane region" description="Helical" evidence="8">
    <location>
        <begin position="717"/>
        <end position="742"/>
    </location>
</feature>
<dbReference type="PANTHER" id="PTHR42861">
    <property type="entry name" value="CALCIUM-TRANSPORTING ATPASE"/>
    <property type="match status" value="1"/>
</dbReference>
<evidence type="ECO:0000313" key="10">
    <source>
        <dbReference type="EMBL" id="MBP2026235.1"/>
    </source>
</evidence>
<dbReference type="SMART" id="SM00831">
    <property type="entry name" value="Cation_ATPase_N"/>
    <property type="match status" value="1"/>
</dbReference>
<comment type="subcellular location">
    <subcellularLocation>
        <location evidence="1">Membrane</location>
        <topology evidence="1">Multi-pass membrane protein</topology>
    </subcellularLocation>
</comment>
<dbReference type="InterPro" id="IPR006068">
    <property type="entry name" value="ATPase_P-typ_cation-transptr_C"/>
</dbReference>
<proteinExistence type="predicted"/>
<evidence type="ECO:0000256" key="8">
    <source>
        <dbReference type="SAM" id="Phobius"/>
    </source>
</evidence>
<dbReference type="InterPro" id="IPR023298">
    <property type="entry name" value="ATPase_P-typ_TM_dom_sf"/>
</dbReference>
<evidence type="ECO:0000256" key="4">
    <source>
        <dbReference type="ARBA" id="ARBA00022840"/>
    </source>
</evidence>
<dbReference type="SFLD" id="SFLDF00027">
    <property type="entry name" value="p-type_atpase"/>
    <property type="match status" value="1"/>
</dbReference>
<organism evidence="10 11">
    <name type="scientific">Acetoanaerobium pronyense</name>
    <dbReference type="NCBI Taxonomy" id="1482736"/>
    <lineage>
        <taxon>Bacteria</taxon>
        <taxon>Bacillati</taxon>
        <taxon>Bacillota</taxon>
        <taxon>Clostridia</taxon>
        <taxon>Peptostreptococcales</taxon>
        <taxon>Filifactoraceae</taxon>
        <taxon>Acetoanaerobium</taxon>
    </lineage>
</organism>
<feature type="transmembrane region" description="Helical" evidence="8">
    <location>
        <begin position="690"/>
        <end position="711"/>
    </location>
</feature>
<keyword evidence="5" id="KW-1278">Translocase</keyword>
<evidence type="ECO:0000256" key="5">
    <source>
        <dbReference type="ARBA" id="ARBA00022967"/>
    </source>
</evidence>
<evidence type="ECO:0000259" key="9">
    <source>
        <dbReference type="SMART" id="SM00831"/>
    </source>
</evidence>
<dbReference type="PRINTS" id="PR00119">
    <property type="entry name" value="CATATPASE"/>
</dbReference>
<dbReference type="InterPro" id="IPR001757">
    <property type="entry name" value="P_typ_ATPase"/>
</dbReference>
<dbReference type="InterPro" id="IPR008250">
    <property type="entry name" value="ATPase_P-typ_transduc_dom_A_sf"/>
</dbReference>
<feature type="transmembrane region" description="Helical" evidence="8">
    <location>
        <begin position="250"/>
        <end position="268"/>
    </location>
</feature>